<keyword evidence="2" id="KW-1185">Reference proteome</keyword>
<protein>
    <submittedName>
        <fullName evidence="1">Uncharacterized protein</fullName>
    </submittedName>
</protein>
<name>A0ACB8TE32_9AGAM</name>
<dbReference type="Proteomes" id="UP000814140">
    <property type="component" value="Unassembled WGS sequence"/>
</dbReference>
<accession>A0ACB8TE32</accession>
<evidence type="ECO:0000313" key="2">
    <source>
        <dbReference type="Proteomes" id="UP000814140"/>
    </source>
</evidence>
<reference evidence="1" key="2">
    <citation type="journal article" date="2022" name="New Phytol.">
        <title>Evolutionary transition to the ectomycorrhizal habit in the genomes of a hyperdiverse lineage of mushroom-forming fungi.</title>
        <authorList>
            <person name="Looney B."/>
            <person name="Miyauchi S."/>
            <person name="Morin E."/>
            <person name="Drula E."/>
            <person name="Courty P.E."/>
            <person name="Kohler A."/>
            <person name="Kuo A."/>
            <person name="LaButti K."/>
            <person name="Pangilinan J."/>
            <person name="Lipzen A."/>
            <person name="Riley R."/>
            <person name="Andreopoulos W."/>
            <person name="He G."/>
            <person name="Johnson J."/>
            <person name="Nolan M."/>
            <person name="Tritt A."/>
            <person name="Barry K.W."/>
            <person name="Grigoriev I.V."/>
            <person name="Nagy L.G."/>
            <person name="Hibbett D."/>
            <person name="Henrissat B."/>
            <person name="Matheny P.B."/>
            <person name="Labbe J."/>
            <person name="Martin F.M."/>
        </authorList>
    </citation>
    <scope>NUCLEOTIDE SEQUENCE</scope>
    <source>
        <strain evidence="1">HHB10654</strain>
    </source>
</reference>
<comment type="caution">
    <text evidence="1">The sequence shown here is derived from an EMBL/GenBank/DDBJ whole genome shotgun (WGS) entry which is preliminary data.</text>
</comment>
<proteinExistence type="predicted"/>
<gene>
    <name evidence="1" type="ORF">BV25DRAFT_1912728</name>
</gene>
<sequence>MHWQLLIFLLASTLLAATTNARPLSIEEDNYPRIGSCWLRRDTGNSTTTTSCDSGSSTSSTTSLPSSSSLIPTSTPSFTPTSLSPAPSATACAAVPEWGQCGGIGYSGPTVCASPYNCNFLNTFYSQCY</sequence>
<dbReference type="EMBL" id="MU277192">
    <property type="protein sequence ID" value="KAI0066688.1"/>
    <property type="molecule type" value="Genomic_DNA"/>
</dbReference>
<organism evidence="1 2">
    <name type="scientific">Artomyces pyxidatus</name>
    <dbReference type="NCBI Taxonomy" id="48021"/>
    <lineage>
        <taxon>Eukaryota</taxon>
        <taxon>Fungi</taxon>
        <taxon>Dikarya</taxon>
        <taxon>Basidiomycota</taxon>
        <taxon>Agaricomycotina</taxon>
        <taxon>Agaricomycetes</taxon>
        <taxon>Russulales</taxon>
        <taxon>Auriscalpiaceae</taxon>
        <taxon>Artomyces</taxon>
    </lineage>
</organism>
<reference evidence="1" key="1">
    <citation type="submission" date="2021-03" db="EMBL/GenBank/DDBJ databases">
        <authorList>
            <consortium name="DOE Joint Genome Institute"/>
            <person name="Ahrendt S."/>
            <person name="Looney B.P."/>
            <person name="Miyauchi S."/>
            <person name="Morin E."/>
            <person name="Drula E."/>
            <person name="Courty P.E."/>
            <person name="Chicoki N."/>
            <person name="Fauchery L."/>
            <person name="Kohler A."/>
            <person name="Kuo A."/>
            <person name="Labutti K."/>
            <person name="Pangilinan J."/>
            <person name="Lipzen A."/>
            <person name="Riley R."/>
            <person name="Andreopoulos W."/>
            <person name="He G."/>
            <person name="Johnson J."/>
            <person name="Barry K.W."/>
            <person name="Grigoriev I.V."/>
            <person name="Nagy L."/>
            <person name="Hibbett D."/>
            <person name="Henrissat B."/>
            <person name="Matheny P.B."/>
            <person name="Labbe J."/>
            <person name="Martin F."/>
        </authorList>
    </citation>
    <scope>NUCLEOTIDE SEQUENCE</scope>
    <source>
        <strain evidence="1">HHB10654</strain>
    </source>
</reference>
<evidence type="ECO:0000313" key="1">
    <source>
        <dbReference type="EMBL" id="KAI0066688.1"/>
    </source>
</evidence>